<accession>A0A1W2M4K9</accession>
<dbReference type="AlphaFoldDB" id="A0A1W2M4K9"/>
<comment type="caution">
    <text evidence="2">The sequence shown here is derived from an EMBL/GenBank/DDBJ whole genome shotgun (WGS) entry which is preliminary data.</text>
</comment>
<dbReference type="EMBL" id="LQMT02000003">
    <property type="protein sequence ID" value="ONF74797.1"/>
    <property type="molecule type" value="Genomic_DNA"/>
</dbReference>
<dbReference type="InterPro" id="IPR010093">
    <property type="entry name" value="SinI_DNA-bd"/>
</dbReference>
<proteinExistence type="predicted"/>
<evidence type="ECO:0000313" key="2">
    <source>
        <dbReference type="EMBL" id="ONF74797.1"/>
    </source>
</evidence>
<dbReference type="Pfam" id="PF12728">
    <property type="entry name" value="HTH_17"/>
    <property type="match status" value="1"/>
</dbReference>
<keyword evidence="2" id="KW-0238">DNA-binding</keyword>
<protein>
    <submittedName>
        <fullName evidence="2">DNA-binding protein</fullName>
    </submittedName>
</protein>
<sequence length="151" mass="16795">MTALTIDQIVPGRHDIDVALEALPHVKAYLARRHERDTVRVVVDEHEESVVVPRGVVDLMARVLALVAAGESVAIVPSHAELTTQQAADLLNVSRPFLIGLLEAGRIEYRTVGKHRRVKASSLHDYLREDDHRRREAADELSALNQEMGLT</sequence>
<gene>
    <name evidence="2" type="ORF">AVR91_0201100</name>
</gene>
<dbReference type="GO" id="GO:0003677">
    <property type="term" value="F:DNA binding"/>
    <property type="evidence" value="ECO:0007669"/>
    <property type="project" value="UniProtKB-KW"/>
</dbReference>
<dbReference type="InterPro" id="IPR041657">
    <property type="entry name" value="HTH_17"/>
</dbReference>
<organism evidence="2 3">
    <name type="scientific">Amycolatopsis keratiniphila subsp. keratiniphila</name>
    <dbReference type="NCBI Taxonomy" id="227715"/>
    <lineage>
        <taxon>Bacteria</taxon>
        <taxon>Bacillati</taxon>
        <taxon>Actinomycetota</taxon>
        <taxon>Actinomycetes</taxon>
        <taxon>Pseudonocardiales</taxon>
        <taxon>Pseudonocardiaceae</taxon>
        <taxon>Amycolatopsis</taxon>
        <taxon>Amycolatopsis japonica group</taxon>
    </lineage>
</organism>
<evidence type="ECO:0000313" key="3">
    <source>
        <dbReference type="Proteomes" id="UP000076660"/>
    </source>
</evidence>
<dbReference type="Proteomes" id="UP000076660">
    <property type="component" value="Unassembled WGS sequence"/>
</dbReference>
<name>A0A1W2M4K9_9PSEU</name>
<evidence type="ECO:0000259" key="1">
    <source>
        <dbReference type="Pfam" id="PF12728"/>
    </source>
</evidence>
<feature type="domain" description="Helix-turn-helix" evidence="1">
    <location>
        <begin position="82"/>
        <end position="129"/>
    </location>
</feature>
<dbReference type="OrthoDB" id="26212at2"/>
<dbReference type="NCBIfam" id="TIGR01764">
    <property type="entry name" value="excise"/>
    <property type="match status" value="1"/>
</dbReference>
<reference evidence="2 3" key="1">
    <citation type="submission" date="2016-12" db="EMBL/GenBank/DDBJ databases">
        <title>Amycolatopsis keratiniphila subsp. keratiniphila genome sequencing and assembly.</title>
        <authorList>
            <person name="Mayilraj S."/>
            <person name="Kaur N."/>
        </authorList>
    </citation>
    <scope>NUCLEOTIDE SEQUENCE [LARGE SCALE GENOMIC DNA]</scope>
    <source>
        <strain evidence="2 3">DSM 44409</strain>
    </source>
</reference>